<dbReference type="Proteomes" id="UP001497535">
    <property type="component" value="Unassembled WGS sequence"/>
</dbReference>
<name>A0ACB0YMX2_MELEN</name>
<protein>
    <submittedName>
        <fullName evidence="1">Uncharacterized protein</fullName>
    </submittedName>
</protein>
<keyword evidence="2" id="KW-1185">Reference proteome</keyword>
<proteinExistence type="predicted"/>
<organism evidence="1 2">
    <name type="scientific">Meloidogyne enterolobii</name>
    <name type="common">Root-knot nematode worm</name>
    <name type="synonym">Meloidogyne mayaguensis</name>
    <dbReference type="NCBI Taxonomy" id="390850"/>
    <lineage>
        <taxon>Eukaryota</taxon>
        <taxon>Metazoa</taxon>
        <taxon>Ecdysozoa</taxon>
        <taxon>Nematoda</taxon>
        <taxon>Chromadorea</taxon>
        <taxon>Rhabditida</taxon>
        <taxon>Tylenchina</taxon>
        <taxon>Tylenchomorpha</taxon>
        <taxon>Tylenchoidea</taxon>
        <taxon>Meloidogynidae</taxon>
        <taxon>Meloidogyninae</taxon>
        <taxon>Meloidogyne</taxon>
    </lineage>
</organism>
<reference evidence="1" key="1">
    <citation type="submission" date="2023-11" db="EMBL/GenBank/DDBJ databases">
        <authorList>
            <person name="Poullet M."/>
        </authorList>
    </citation>
    <scope>NUCLEOTIDE SEQUENCE</scope>
    <source>
        <strain evidence="1">E1834</strain>
    </source>
</reference>
<gene>
    <name evidence="1" type="ORF">MENTE1834_LOCUS14413</name>
</gene>
<evidence type="ECO:0000313" key="2">
    <source>
        <dbReference type="Proteomes" id="UP001497535"/>
    </source>
</evidence>
<dbReference type="EMBL" id="CAVMJV010000015">
    <property type="protein sequence ID" value="CAK5054442.1"/>
    <property type="molecule type" value="Genomic_DNA"/>
</dbReference>
<evidence type="ECO:0000313" key="1">
    <source>
        <dbReference type="EMBL" id="CAK5054442.1"/>
    </source>
</evidence>
<sequence length="51" mass="5946">MCSPFRKIFEVAFVCVHLKKYFISSVKVQSQTCLRYTNNLLTFGQNKEGKI</sequence>
<accession>A0ACB0YMX2</accession>
<comment type="caution">
    <text evidence="1">The sequence shown here is derived from an EMBL/GenBank/DDBJ whole genome shotgun (WGS) entry which is preliminary data.</text>
</comment>